<evidence type="ECO:0000256" key="4">
    <source>
        <dbReference type="ARBA" id="ARBA00022694"/>
    </source>
</evidence>
<dbReference type="GO" id="GO:0032267">
    <property type="term" value="F:tRNA(Ile)-lysidine synthase activity"/>
    <property type="evidence" value="ECO:0007669"/>
    <property type="project" value="UniProtKB-EC"/>
</dbReference>
<feature type="domain" description="Lysidine-tRNA(Ile) synthetase C-terminal" evidence="9">
    <location>
        <begin position="376"/>
        <end position="448"/>
    </location>
</feature>
<evidence type="ECO:0000256" key="8">
    <source>
        <dbReference type="HAMAP-Rule" id="MF_01161"/>
    </source>
</evidence>
<dbReference type="Pfam" id="PF09179">
    <property type="entry name" value="TilS"/>
    <property type="match status" value="1"/>
</dbReference>
<dbReference type="SUPFAM" id="SSF52402">
    <property type="entry name" value="Adenine nucleotide alpha hydrolases-like"/>
    <property type="match status" value="1"/>
</dbReference>
<dbReference type="Pfam" id="PF11734">
    <property type="entry name" value="TilS_C"/>
    <property type="match status" value="1"/>
</dbReference>
<evidence type="ECO:0000256" key="6">
    <source>
        <dbReference type="ARBA" id="ARBA00022840"/>
    </source>
</evidence>
<keyword evidence="4 8" id="KW-0819">tRNA processing</keyword>
<keyword evidence="3 8" id="KW-0436">Ligase</keyword>
<dbReference type="OrthoDB" id="9807403at2"/>
<dbReference type="InterPro" id="IPR015262">
    <property type="entry name" value="tRNA_Ile_lys_synt_subst-bd"/>
</dbReference>
<comment type="function">
    <text evidence="8">Ligates lysine onto the cytidine present at position 34 of the AUA codon-specific tRNA(Ile) that contains the anticodon CAU, in an ATP-dependent manner. Cytidine is converted to lysidine, thus changing the amino acid specificity of the tRNA from methionine to isoleucine.</text>
</comment>
<dbReference type="Gene3D" id="3.40.50.620">
    <property type="entry name" value="HUPs"/>
    <property type="match status" value="1"/>
</dbReference>
<dbReference type="HAMAP" id="MF_01161">
    <property type="entry name" value="tRNA_Ile_lys_synt"/>
    <property type="match status" value="1"/>
</dbReference>
<dbReference type="Proteomes" id="UP000189933">
    <property type="component" value="Unassembled WGS sequence"/>
</dbReference>
<comment type="domain">
    <text evidence="8">The N-terminal region contains the highly conserved SGGXDS motif, predicted to be a P-loop motif involved in ATP binding.</text>
</comment>
<dbReference type="InterPro" id="IPR012796">
    <property type="entry name" value="Lysidine-tRNA-synth_C"/>
</dbReference>
<keyword evidence="6 8" id="KW-0067">ATP-binding</keyword>
<sequence>MWHKIEHYIVQQQLLQYGERVLLALSGGPDSVALAHCLLQLADKYRWQLGAVHVNHRMRPGEAERDEEFVRRLCQEWNIPLYVEKLEQPPGSEEAARVARYRVFEQLLNQGGWDKIALGHHQDDQAETLFWHLLRGSGLDGLAGMAARRGKFIRPLLAVNRAEILAYLKKNDLQWCVDSSNLLPIYTRNRIRQVIFPFLEREIQPALRKHLARTAELLRDELELLEKVTDQYWQETVLYQNEMEIVLDLKSLQTLPAALQRRLIRRAWREFTAAEHPLSWAKTEGVRRLLEKDGSASWRLKADLEAVKDYTKLVLRRRSVPVKEETVSEEWYLSLPGQIQLPDGTVIQAQVVQQPGELGPAGRELIYLWVPPEGELLVRYRRPGDRFRPAGAPGSKKLKEWMIDKKIPRSERERIPLVLLGEDIVWVVGWQAGHNPCRKSPGGRWVALLQRPGSCGTICKYE</sequence>
<dbReference type="SMART" id="SM00977">
    <property type="entry name" value="TilS_C"/>
    <property type="match status" value="1"/>
</dbReference>
<evidence type="ECO:0000256" key="5">
    <source>
        <dbReference type="ARBA" id="ARBA00022741"/>
    </source>
</evidence>
<protein>
    <recommendedName>
        <fullName evidence="8">tRNA(Ile)-lysidine synthase</fullName>
        <ecNumber evidence="8">6.3.4.19</ecNumber>
    </recommendedName>
    <alternativeName>
        <fullName evidence="8">tRNA(Ile)-2-lysyl-cytidine synthase</fullName>
    </alternativeName>
    <alternativeName>
        <fullName evidence="8">tRNA(Ile)-lysidine synthetase</fullName>
    </alternativeName>
</protein>
<dbReference type="InterPro" id="IPR014729">
    <property type="entry name" value="Rossmann-like_a/b/a_fold"/>
</dbReference>
<comment type="similarity">
    <text evidence="8">Belongs to the tRNA(Ile)-lysidine synthase family.</text>
</comment>
<keyword evidence="5 8" id="KW-0547">Nucleotide-binding</keyword>
<dbReference type="Gene3D" id="1.20.59.20">
    <property type="match status" value="1"/>
</dbReference>
<evidence type="ECO:0000256" key="1">
    <source>
        <dbReference type="ARBA" id="ARBA00004496"/>
    </source>
</evidence>
<dbReference type="NCBIfam" id="TIGR02432">
    <property type="entry name" value="lysidine_TilS_N"/>
    <property type="match status" value="1"/>
</dbReference>
<dbReference type="GO" id="GO:0005737">
    <property type="term" value="C:cytoplasm"/>
    <property type="evidence" value="ECO:0007669"/>
    <property type="project" value="UniProtKB-SubCell"/>
</dbReference>
<evidence type="ECO:0000256" key="2">
    <source>
        <dbReference type="ARBA" id="ARBA00022490"/>
    </source>
</evidence>
<evidence type="ECO:0000313" key="10">
    <source>
        <dbReference type="EMBL" id="SKA16440.1"/>
    </source>
</evidence>
<dbReference type="GO" id="GO:0006400">
    <property type="term" value="P:tRNA modification"/>
    <property type="evidence" value="ECO:0007669"/>
    <property type="project" value="UniProtKB-UniRule"/>
</dbReference>
<dbReference type="PANTHER" id="PTHR43033">
    <property type="entry name" value="TRNA(ILE)-LYSIDINE SYNTHASE-RELATED"/>
    <property type="match status" value="1"/>
</dbReference>
<proteinExistence type="inferred from homology"/>
<evidence type="ECO:0000256" key="7">
    <source>
        <dbReference type="ARBA" id="ARBA00048539"/>
    </source>
</evidence>
<dbReference type="InterPro" id="IPR012094">
    <property type="entry name" value="tRNA_Ile_lys_synt"/>
</dbReference>
<dbReference type="SUPFAM" id="SSF82829">
    <property type="entry name" value="MesJ substrate recognition domain-like"/>
    <property type="match status" value="1"/>
</dbReference>
<dbReference type="SUPFAM" id="SSF56037">
    <property type="entry name" value="PheT/TilS domain"/>
    <property type="match status" value="1"/>
</dbReference>
<dbReference type="CDD" id="cd01992">
    <property type="entry name" value="TilS_N"/>
    <property type="match status" value="1"/>
</dbReference>
<dbReference type="InterPro" id="IPR012795">
    <property type="entry name" value="tRNA_Ile_lys_synt_N"/>
</dbReference>
<dbReference type="EMBL" id="FUXM01000032">
    <property type="protein sequence ID" value="SKA16440.1"/>
    <property type="molecule type" value="Genomic_DNA"/>
</dbReference>
<name>A0A1T4RKA7_9FIRM</name>
<keyword evidence="11" id="KW-1185">Reference proteome</keyword>
<dbReference type="RefSeq" id="WP_159071763.1">
    <property type="nucleotide sequence ID" value="NZ_FUXM01000032.1"/>
</dbReference>
<evidence type="ECO:0000313" key="11">
    <source>
        <dbReference type="Proteomes" id="UP000189933"/>
    </source>
</evidence>
<gene>
    <name evidence="8" type="primary">tilS</name>
    <name evidence="10" type="ORF">SAMN02745885_02164</name>
</gene>
<dbReference type="AlphaFoldDB" id="A0A1T4RKA7"/>
<comment type="catalytic activity">
    <reaction evidence="7 8">
        <text>cytidine(34) in tRNA(Ile2) + L-lysine + ATP = lysidine(34) in tRNA(Ile2) + AMP + diphosphate + H(+)</text>
        <dbReference type="Rhea" id="RHEA:43744"/>
        <dbReference type="Rhea" id="RHEA-COMP:10625"/>
        <dbReference type="Rhea" id="RHEA-COMP:10670"/>
        <dbReference type="ChEBI" id="CHEBI:15378"/>
        <dbReference type="ChEBI" id="CHEBI:30616"/>
        <dbReference type="ChEBI" id="CHEBI:32551"/>
        <dbReference type="ChEBI" id="CHEBI:33019"/>
        <dbReference type="ChEBI" id="CHEBI:82748"/>
        <dbReference type="ChEBI" id="CHEBI:83665"/>
        <dbReference type="ChEBI" id="CHEBI:456215"/>
        <dbReference type="EC" id="6.3.4.19"/>
    </reaction>
</comment>
<dbReference type="EC" id="6.3.4.19" evidence="8"/>
<dbReference type="GO" id="GO:0005524">
    <property type="term" value="F:ATP binding"/>
    <property type="evidence" value="ECO:0007669"/>
    <property type="project" value="UniProtKB-UniRule"/>
</dbReference>
<reference evidence="11" key="1">
    <citation type="submission" date="2017-02" db="EMBL/GenBank/DDBJ databases">
        <authorList>
            <person name="Varghese N."/>
            <person name="Submissions S."/>
        </authorList>
    </citation>
    <scope>NUCLEOTIDE SEQUENCE [LARGE SCALE GENOMIC DNA]</scope>
    <source>
        <strain evidence="11">DSM 16521</strain>
    </source>
</reference>
<dbReference type="Pfam" id="PF01171">
    <property type="entry name" value="ATP_bind_3"/>
    <property type="match status" value="1"/>
</dbReference>
<accession>A0A1T4RKA7</accession>
<keyword evidence="2 8" id="KW-0963">Cytoplasm</keyword>
<comment type="subcellular location">
    <subcellularLocation>
        <location evidence="1 8">Cytoplasm</location>
    </subcellularLocation>
</comment>
<evidence type="ECO:0000256" key="3">
    <source>
        <dbReference type="ARBA" id="ARBA00022598"/>
    </source>
</evidence>
<feature type="binding site" evidence="8">
    <location>
        <begin position="26"/>
        <end position="31"/>
    </location>
    <ligand>
        <name>ATP</name>
        <dbReference type="ChEBI" id="CHEBI:30616"/>
    </ligand>
</feature>
<dbReference type="PANTHER" id="PTHR43033:SF1">
    <property type="entry name" value="TRNA(ILE)-LYSIDINE SYNTHASE-RELATED"/>
    <property type="match status" value="1"/>
</dbReference>
<evidence type="ECO:0000259" key="9">
    <source>
        <dbReference type="SMART" id="SM00977"/>
    </source>
</evidence>
<dbReference type="NCBIfam" id="TIGR02433">
    <property type="entry name" value="lysidine_TilS_C"/>
    <property type="match status" value="1"/>
</dbReference>
<dbReference type="InterPro" id="IPR011063">
    <property type="entry name" value="TilS/TtcA_N"/>
</dbReference>
<organism evidence="10 11">
    <name type="scientific">Carboxydocella sporoproducens DSM 16521</name>
    <dbReference type="NCBI Taxonomy" id="1121270"/>
    <lineage>
        <taxon>Bacteria</taxon>
        <taxon>Bacillati</taxon>
        <taxon>Bacillota</taxon>
        <taxon>Clostridia</taxon>
        <taxon>Eubacteriales</taxon>
        <taxon>Clostridiales Family XVI. Incertae Sedis</taxon>
        <taxon>Carboxydocella</taxon>
    </lineage>
</organism>